<dbReference type="STRING" id="1330021.A0A367L0Y6"/>
<dbReference type="PANTHER" id="PTHR43272">
    <property type="entry name" value="LONG-CHAIN-FATTY-ACID--COA LIGASE"/>
    <property type="match status" value="1"/>
</dbReference>
<dbReference type="EMBL" id="LKCN02000021">
    <property type="protein sequence ID" value="RCI08099.1"/>
    <property type="molecule type" value="Genomic_DNA"/>
</dbReference>
<evidence type="ECO:0000313" key="2">
    <source>
        <dbReference type="Proteomes" id="UP000253664"/>
    </source>
</evidence>
<dbReference type="GO" id="GO:0005783">
    <property type="term" value="C:endoplasmic reticulum"/>
    <property type="evidence" value="ECO:0007669"/>
    <property type="project" value="TreeGrafter"/>
</dbReference>
<dbReference type="Proteomes" id="UP000253664">
    <property type="component" value="Unassembled WGS sequence"/>
</dbReference>
<dbReference type="InterPro" id="IPR042099">
    <property type="entry name" value="ANL_N_sf"/>
</dbReference>
<keyword evidence="2" id="KW-1185">Reference proteome</keyword>
<evidence type="ECO:0000313" key="1">
    <source>
        <dbReference type="EMBL" id="RCI08099.1"/>
    </source>
</evidence>
<dbReference type="Gene3D" id="3.40.50.12780">
    <property type="entry name" value="N-terminal domain of ligase-like"/>
    <property type="match status" value="1"/>
</dbReference>
<accession>A0A367L0Y6</accession>
<dbReference type="PANTHER" id="PTHR43272:SF11">
    <property type="entry name" value="AMP-DEPENDENT SYNTHETASE_LIGASE DOMAIN-CONTAINING PROTEIN"/>
    <property type="match status" value="1"/>
</dbReference>
<sequence length="546" mass="57534">MGILDSIDNGLAWLFGQWNGYSTGLMTALVVVISYRIMASREPDVHPLLLARQSVASAVRHEGESAVYRSQAAPHGLPLSSGLNVKEAGAPRWSRGRDGHLGDVWRRAASGGEDGAKGRILTVMGSEKVVEHGLEDVTRQINIIGRHIADHGGIRVAIYLPNSVELLAALLACSFQPNLTAILMPFNVSADELISMLRRSAVDTLVAAPGTFSLATVIQAYPSLRQLVWVLDAGNSHMDWSEGIDGSVNVATWQRLVKEGSDNGEVSAVTDDHSPQDVVMFWQGDMVRFTQANLVSGIAGQLAAIPARDKMGPWDLFLPVDSLTNVYTLVLTLAAVYSNASLALNSVAGPAVDLVLATKGIAPTVVVVGPETLAGLHKDSVVRVASGLGRLSHAMSTRTLAGQGVFAPANVLSVFSPRPAIGTTPGKLRLIYAADRAGTGMARLSSAMLSDVRIMTGARVVYALSAGRVAGAVSQTSLFDYRVDGGSHFGAPPTSVEVFFRDKGGYKTTDSAVEGEVMARGPCVSGAEASTGVVGRMRPDQTLSCI</sequence>
<organism evidence="1 2">
    <name type="scientific">Ophiocordyceps polyrhachis-furcata BCC 54312</name>
    <dbReference type="NCBI Taxonomy" id="1330021"/>
    <lineage>
        <taxon>Eukaryota</taxon>
        <taxon>Fungi</taxon>
        <taxon>Dikarya</taxon>
        <taxon>Ascomycota</taxon>
        <taxon>Pezizomycotina</taxon>
        <taxon>Sordariomycetes</taxon>
        <taxon>Hypocreomycetidae</taxon>
        <taxon>Hypocreales</taxon>
        <taxon>Ophiocordycipitaceae</taxon>
        <taxon>Ophiocordyceps</taxon>
    </lineage>
</organism>
<name>A0A367L0Y6_9HYPO</name>
<proteinExistence type="predicted"/>
<reference evidence="1 2" key="1">
    <citation type="journal article" date="2015" name="BMC Genomics">
        <title>Insights from the genome of Ophiocordyceps polyrhachis-furcata to pathogenicity and host specificity in insect fungi.</title>
        <authorList>
            <person name="Wichadakul D."/>
            <person name="Kobmoo N."/>
            <person name="Ingsriswang S."/>
            <person name="Tangphatsornruang S."/>
            <person name="Chantasingh D."/>
            <person name="Luangsa-ard J.J."/>
            <person name="Eurwilaichitr L."/>
        </authorList>
    </citation>
    <scope>NUCLEOTIDE SEQUENCE [LARGE SCALE GENOMIC DNA]</scope>
    <source>
        <strain evidence="1 2">BCC 54312</strain>
    </source>
</reference>
<dbReference type="GO" id="GO:0004467">
    <property type="term" value="F:long-chain fatty acid-CoA ligase activity"/>
    <property type="evidence" value="ECO:0007669"/>
    <property type="project" value="TreeGrafter"/>
</dbReference>
<comment type="caution">
    <text evidence="1">The sequence shown here is derived from an EMBL/GenBank/DDBJ whole genome shotgun (WGS) entry which is preliminary data.</text>
</comment>
<dbReference type="SUPFAM" id="SSF56801">
    <property type="entry name" value="Acetyl-CoA synthetase-like"/>
    <property type="match status" value="1"/>
</dbReference>
<protein>
    <recommendedName>
        <fullName evidence="3">AMP-dependent synthetase/ligase domain-containing protein</fullName>
    </recommendedName>
</protein>
<dbReference type="GO" id="GO:0016020">
    <property type="term" value="C:membrane"/>
    <property type="evidence" value="ECO:0007669"/>
    <property type="project" value="TreeGrafter"/>
</dbReference>
<dbReference type="OrthoDB" id="4138492at2759"/>
<evidence type="ECO:0008006" key="3">
    <source>
        <dbReference type="Google" id="ProtNLM"/>
    </source>
</evidence>
<dbReference type="AlphaFoldDB" id="A0A367L0Y6"/>
<gene>
    <name evidence="1" type="ORF">L249_6255</name>
</gene>